<evidence type="ECO:0000256" key="5">
    <source>
        <dbReference type="ARBA" id="ARBA00022692"/>
    </source>
</evidence>
<proteinExistence type="predicted"/>
<keyword evidence="11" id="KW-1185">Reference proteome</keyword>
<feature type="domain" description="Major facilitator superfamily associated" evidence="9">
    <location>
        <begin position="15"/>
        <end position="369"/>
    </location>
</feature>
<dbReference type="EMBL" id="JBHTAI010000011">
    <property type="protein sequence ID" value="MFC7150561.1"/>
    <property type="molecule type" value="Genomic_DNA"/>
</dbReference>
<evidence type="ECO:0000256" key="8">
    <source>
        <dbReference type="SAM" id="Phobius"/>
    </source>
</evidence>
<organism evidence="10 11">
    <name type="scientific">Cohnella cellulosilytica</name>
    <dbReference type="NCBI Taxonomy" id="986710"/>
    <lineage>
        <taxon>Bacteria</taxon>
        <taxon>Bacillati</taxon>
        <taxon>Bacillota</taxon>
        <taxon>Bacilli</taxon>
        <taxon>Bacillales</taxon>
        <taxon>Paenibacillaceae</taxon>
        <taxon>Cohnella</taxon>
    </lineage>
</organism>
<dbReference type="PANTHER" id="PTHR23522">
    <property type="entry name" value="BLL5896 PROTEIN"/>
    <property type="match status" value="1"/>
</dbReference>
<dbReference type="SUPFAM" id="SSF103473">
    <property type="entry name" value="MFS general substrate transporter"/>
    <property type="match status" value="1"/>
</dbReference>
<keyword evidence="3" id="KW-1003">Cell membrane</keyword>
<evidence type="ECO:0000256" key="3">
    <source>
        <dbReference type="ARBA" id="ARBA00022475"/>
    </source>
</evidence>
<feature type="transmembrane region" description="Helical" evidence="8">
    <location>
        <begin position="50"/>
        <end position="69"/>
    </location>
</feature>
<evidence type="ECO:0000259" key="9">
    <source>
        <dbReference type="Pfam" id="PF12832"/>
    </source>
</evidence>
<dbReference type="InterPro" id="IPR024989">
    <property type="entry name" value="MFS_assoc_dom"/>
</dbReference>
<evidence type="ECO:0000256" key="7">
    <source>
        <dbReference type="ARBA" id="ARBA00023136"/>
    </source>
</evidence>
<dbReference type="RefSeq" id="WP_378052951.1">
    <property type="nucleotide sequence ID" value="NZ_JBHMDN010000069.1"/>
</dbReference>
<dbReference type="Proteomes" id="UP001596378">
    <property type="component" value="Unassembled WGS sequence"/>
</dbReference>
<feature type="transmembrane region" description="Helical" evidence="8">
    <location>
        <begin position="205"/>
        <end position="224"/>
    </location>
</feature>
<keyword evidence="6 8" id="KW-1133">Transmembrane helix</keyword>
<comment type="caution">
    <text evidence="10">The sequence shown here is derived from an EMBL/GenBank/DDBJ whole genome shotgun (WGS) entry which is preliminary data.</text>
</comment>
<keyword evidence="4" id="KW-0997">Cell inner membrane</keyword>
<evidence type="ECO:0000256" key="2">
    <source>
        <dbReference type="ARBA" id="ARBA00022448"/>
    </source>
</evidence>
<feature type="transmembrane region" description="Helical" evidence="8">
    <location>
        <begin position="365"/>
        <end position="387"/>
    </location>
</feature>
<feature type="transmembrane region" description="Helical" evidence="8">
    <location>
        <begin position="275"/>
        <end position="291"/>
    </location>
</feature>
<keyword evidence="7 8" id="KW-0472">Membrane</keyword>
<feature type="transmembrane region" description="Helical" evidence="8">
    <location>
        <begin position="338"/>
        <end position="359"/>
    </location>
</feature>
<feature type="transmembrane region" description="Helical" evidence="8">
    <location>
        <begin position="21"/>
        <end position="38"/>
    </location>
</feature>
<sequence>MSASTVEQDAKSFSTLKRFNFFLYGTIAILTSFFPLYFQEIGLSKVEIGMIMAGGPFISIFANPFWGYWSDRLQNVRRILILLLIGNLLATILVFQLREYAVIFAVMLIFFFFNSPTFSQSNSLILNAIENTKHKFGAFRLWGSLGWAIIAVLAGPVLSWMGLLNLWILYGAMMLVSLAFTIGLPRGKVVSKPKGERQSYWKVMVSSKVFFVFVILGVLISVPNSINQTFVSLYISNLGGSNTLIGWSVFLSAIFEIPVFLLFDRFLKKSTRTMLGCLVLVSLLFVVRWLLMSVVGGPIHIIFIQILHCITFGGYYYVGTALSAHLIPVEYRATGQAIYALTWGGISGIVAGLCGGWMFDYLGPQTLYRICAYLSVAGVIGFLGMWLNQRKAA</sequence>
<dbReference type="Pfam" id="PF12832">
    <property type="entry name" value="MFS_1_like"/>
    <property type="match status" value="1"/>
</dbReference>
<evidence type="ECO:0000313" key="11">
    <source>
        <dbReference type="Proteomes" id="UP001596378"/>
    </source>
</evidence>
<protein>
    <submittedName>
        <fullName evidence="10">MFS transporter</fullName>
    </submittedName>
</protein>
<evidence type="ECO:0000256" key="1">
    <source>
        <dbReference type="ARBA" id="ARBA00004429"/>
    </source>
</evidence>
<dbReference type="InterPro" id="IPR036259">
    <property type="entry name" value="MFS_trans_sf"/>
</dbReference>
<feature type="transmembrane region" description="Helical" evidence="8">
    <location>
        <begin position="297"/>
        <end position="318"/>
    </location>
</feature>
<dbReference type="PANTHER" id="PTHR23522:SF10">
    <property type="entry name" value="3-PHENYLPROPIONIC ACID TRANSPORTER-RELATED"/>
    <property type="match status" value="1"/>
</dbReference>
<keyword evidence="2" id="KW-0813">Transport</keyword>
<evidence type="ECO:0000313" key="10">
    <source>
        <dbReference type="EMBL" id="MFC7150561.1"/>
    </source>
</evidence>
<name>A0ABW2FBB7_9BACL</name>
<comment type="subcellular location">
    <subcellularLocation>
        <location evidence="1">Cell inner membrane</location>
        <topology evidence="1">Multi-pass membrane protein</topology>
    </subcellularLocation>
</comment>
<feature type="transmembrane region" description="Helical" evidence="8">
    <location>
        <begin position="101"/>
        <end position="118"/>
    </location>
</feature>
<gene>
    <name evidence="10" type="ORF">ACFQMJ_18675</name>
</gene>
<evidence type="ECO:0000256" key="4">
    <source>
        <dbReference type="ARBA" id="ARBA00022519"/>
    </source>
</evidence>
<evidence type="ECO:0000256" key="6">
    <source>
        <dbReference type="ARBA" id="ARBA00022989"/>
    </source>
</evidence>
<keyword evidence="5 8" id="KW-0812">Transmembrane</keyword>
<dbReference type="Gene3D" id="1.20.1250.20">
    <property type="entry name" value="MFS general substrate transporter like domains"/>
    <property type="match status" value="2"/>
</dbReference>
<reference evidence="11" key="1">
    <citation type="journal article" date="2019" name="Int. J. Syst. Evol. Microbiol.">
        <title>The Global Catalogue of Microorganisms (GCM) 10K type strain sequencing project: providing services to taxonomists for standard genome sequencing and annotation.</title>
        <authorList>
            <consortium name="The Broad Institute Genomics Platform"/>
            <consortium name="The Broad Institute Genome Sequencing Center for Infectious Disease"/>
            <person name="Wu L."/>
            <person name="Ma J."/>
        </authorList>
    </citation>
    <scope>NUCLEOTIDE SEQUENCE [LARGE SCALE GENOMIC DNA]</scope>
    <source>
        <strain evidence="11">KCTC 12907</strain>
    </source>
</reference>
<feature type="transmembrane region" description="Helical" evidence="8">
    <location>
        <begin position="76"/>
        <end position="95"/>
    </location>
</feature>
<feature type="transmembrane region" description="Helical" evidence="8">
    <location>
        <begin position="244"/>
        <end position="263"/>
    </location>
</feature>
<feature type="transmembrane region" description="Helical" evidence="8">
    <location>
        <begin position="167"/>
        <end position="184"/>
    </location>
</feature>
<feature type="transmembrane region" description="Helical" evidence="8">
    <location>
        <begin position="139"/>
        <end position="161"/>
    </location>
</feature>
<accession>A0ABW2FBB7</accession>